<dbReference type="Gene3D" id="3.90.930.1">
    <property type="match status" value="1"/>
</dbReference>
<evidence type="ECO:0000313" key="2">
    <source>
        <dbReference type="Proteomes" id="UP000625976"/>
    </source>
</evidence>
<dbReference type="InterPro" id="IPR011652">
    <property type="entry name" value="MORN_2"/>
</dbReference>
<comment type="caution">
    <text evidence="1">The sequence shown here is derived from an EMBL/GenBank/DDBJ whole genome shotgun (WGS) entry which is preliminary data.</text>
</comment>
<reference evidence="1" key="1">
    <citation type="journal article" date="2014" name="Int. J. Syst. Evol. Microbiol.">
        <title>Complete genome sequence of Corynebacterium casei LMG S-19264T (=DSM 44701T), isolated from a smear-ripened cheese.</title>
        <authorList>
            <consortium name="US DOE Joint Genome Institute (JGI-PGF)"/>
            <person name="Walter F."/>
            <person name="Albersmeier A."/>
            <person name="Kalinowski J."/>
            <person name="Ruckert C."/>
        </authorList>
    </citation>
    <scope>NUCLEOTIDE SEQUENCE</scope>
    <source>
        <strain evidence="1">CGMCC 1.12751</strain>
    </source>
</reference>
<dbReference type="EMBL" id="BMFQ01000004">
    <property type="protein sequence ID" value="GGG59119.1"/>
    <property type="molecule type" value="Genomic_DNA"/>
</dbReference>
<dbReference type="RefSeq" id="WP_188466776.1">
    <property type="nucleotide sequence ID" value="NZ_BMFQ01000004.1"/>
</dbReference>
<evidence type="ECO:0008006" key="3">
    <source>
        <dbReference type="Google" id="ProtNLM"/>
    </source>
</evidence>
<dbReference type="Proteomes" id="UP000625976">
    <property type="component" value="Unassembled WGS sequence"/>
</dbReference>
<organism evidence="1 2">
    <name type="scientific">Bizionia arctica</name>
    <dbReference type="NCBI Taxonomy" id="1495645"/>
    <lineage>
        <taxon>Bacteria</taxon>
        <taxon>Pseudomonadati</taxon>
        <taxon>Bacteroidota</taxon>
        <taxon>Flavobacteriia</taxon>
        <taxon>Flavobacteriales</taxon>
        <taxon>Flavobacteriaceae</taxon>
        <taxon>Bizionia</taxon>
    </lineage>
</organism>
<dbReference type="Pfam" id="PF07661">
    <property type="entry name" value="MORN_2"/>
    <property type="match status" value="2"/>
</dbReference>
<evidence type="ECO:0000313" key="1">
    <source>
        <dbReference type="EMBL" id="GGG59119.1"/>
    </source>
</evidence>
<dbReference type="AlphaFoldDB" id="A0A917GW90"/>
<reference evidence="1" key="2">
    <citation type="submission" date="2020-09" db="EMBL/GenBank/DDBJ databases">
        <authorList>
            <person name="Sun Q."/>
            <person name="Zhou Y."/>
        </authorList>
    </citation>
    <scope>NUCLEOTIDE SEQUENCE</scope>
    <source>
        <strain evidence="1">CGMCC 1.12751</strain>
    </source>
</reference>
<dbReference type="PROSITE" id="PS51257">
    <property type="entry name" value="PROKAR_LIPOPROTEIN"/>
    <property type="match status" value="1"/>
</dbReference>
<accession>A0A917GW90</accession>
<name>A0A917GW90_9FLAO</name>
<keyword evidence="2" id="KW-1185">Reference proteome</keyword>
<gene>
    <name evidence="1" type="ORF">GCM10010976_32350</name>
</gene>
<dbReference type="SUPFAM" id="SSF82185">
    <property type="entry name" value="Histone H3 K4-specific methyltransferase SET7/9 N-terminal domain"/>
    <property type="match status" value="2"/>
</dbReference>
<sequence>MKAFKLSLLFYSVFLMGCNSTTHKKNTATSNFNKVQIDTTRIINKDSLILNGNTGVWTYNQTPFTGFAVQFYANNSLKEKTGFFNGKKEGVYHVWFDNGELKLESNYNQNSLEGSYKSWWINGVLASETNYVEGKKQGEERHWFSTGKISKIRNLLNNQEDGLQQAWLENGKLYVNYEAKDGRIFGMRRANSCYQLKDEVVIRKEI</sequence>
<proteinExistence type="predicted"/>
<protein>
    <recommendedName>
        <fullName evidence="3">Toxin-antitoxin system YwqK family antitoxin</fullName>
    </recommendedName>
</protein>